<gene>
    <name evidence="2" type="ORF">U0R11_06710</name>
</gene>
<evidence type="ECO:0000259" key="1">
    <source>
        <dbReference type="Pfam" id="PF13640"/>
    </source>
</evidence>
<evidence type="ECO:0000313" key="2">
    <source>
        <dbReference type="EMBL" id="MFL0162078.1"/>
    </source>
</evidence>
<comment type="caution">
    <text evidence="2">The sequence shown here is derived from an EMBL/GenBank/DDBJ whole genome shotgun (WGS) entry which is preliminary data.</text>
</comment>
<organism evidence="2 3">
    <name type="scientific">Aquirufa salirivi</name>
    <dbReference type="NCBI Taxonomy" id="3104729"/>
    <lineage>
        <taxon>Bacteria</taxon>
        <taxon>Pseudomonadati</taxon>
        <taxon>Bacteroidota</taxon>
        <taxon>Cytophagia</taxon>
        <taxon>Cytophagales</taxon>
        <taxon>Flectobacillaceae</taxon>
        <taxon>Aquirufa</taxon>
    </lineage>
</organism>
<protein>
    <submittedName>
        <fullName evidence="2">2OG-Fe(II) oxygenase</fullName>
    </submittedName>
</protein>
<dbReference type="Gene3D" id="2.60.120.620">
    <property type="entry name" value="q2cbj1_9rhob like domain"/>
    <property type="match status" value="1"/>
</dbReference>
<name>A0ABW8RXH4_9BACT</name>
<feature type="domain" description="Prolyl 4-hydroxylase alpha subunit Fe(2+) 2OG dioxygenase" evidence="1">
    <location>
        <begin position="126"/>
        <end position="221"/>
    </location>
</feature>
<dbReference type="RefSeq" id="WP_406750795.1">
    <property type="nucleotide sequence ID" value="NZ_JBEWZH010000004.1"/>
</dbReference>
<sequence>MNQEQLKIVAQQSAKKISEAETEVSFFDKPFKHIVIDNFFSSELANDVLENFPDITNEAWERTNDEGIEIKLRSKWESEFDIPSGVLDAVRVLNSSLMLKAIAQRFDIPKLMPDPYFTGGGLNVTVRGGLLDVHVDGNYHDASGLNRRINAIFYLNPGWQDGWGGEFGLYDETGDNLVKKVAPLYNRLVLFDTNDFSFHGLPDPLNFPEGQVRKSVILYYYTKDPRPSNQIAVAEPHSALWKKKGVLDKRGNKTRDFQ</sequence>
<dbReference type="InterPro" id="IPR044862">
    <property type="entry name" value="Pro_4_hyd_alph_FE2OG_OXY"/>
</dbReference>
<dbReference type="EMBL" id="JBEWZH010000004">
    <property type="protein sequence ID" value="MFL0162078.1"/>
    <property type="molecule type" value="Genomic_DNA"/>
</dbReference>
<accession>A0ABW8RXH4</accession>
<dbReference type="Proteomes" id="UP001623558">
    <property type="component" value="Unassembled WGS sequence"/>
</dbReference>
<evidence type="ECO:0000313" key="3">
    <source>
        <dbReference type="Proteomes" id="UP001623558"/>
    </source>
</evidence>
<reference evidence="2 3" key="1">
    <citation type="submission" date="2024-07" db="EMBL/GenBank/DDBJ databases">
        <authorList>
            <person name="Pitt A."/>
            <person name="Hahn M.W."/>
        </authorList>
    </citation>
    <scope>NUCLEOTIDE SEQUENCE [LARGE SCALE GENOMIC DNA]</scope>
    <source>
        <strain evidence="2 3">1-SAACH-A3</strain>
    </source>
</reference>
<proteinExistence type="predicted"/>
<keyword evidence="3" id="KW-1185">Reference proteome</keyword>
<dbReference type="Pfam" id="PF13640">
    <property type="entry name" value="2OG-FeII_Oxy_3"/>
    <property type="match status" value="1"/>
</dbReference>